<name>A0A7E4VGS9_PANRE</name>
<evidence type="ECO:0000313" key="1">
    <source>
        <dbReference type="Proteomes" id="UP000492821"/>
    </source>
</evidence>
<evidence type="ECO:0000313" key="2">
    <source>
        <dbReference type="WBParaSite" id="Pan_g20757.t1"/>
    </source>
</evidence>
<organism evidence="1 2">
    <name type="scientific">Panagrellus redivivus</name>
    <name type="common">Microworm</name>
    <dbReference type="NCBI Taxonomy" id="6233"/>
    <lineage>
        <taxon>Eukaryota</taxon>
        <taxon>Metazoa</taxon>
        <taxon>Ecdysozoa</taxon>
        <taxon>Nematoda</taxon>
        <taxon>Chromadorea</taxon>
        <taxon>Rhabditida</taxon>
        <taxon>Tylenchina</taxon>
        <taxon>Panagrolaimomorpha</taxon>
        <taxon>Panagrolaimoidea</taxon>
        <taxon>Panagrolaimidae</taxon>
        <taxon>Panagrellus</taxon>
    </lineage>
</organism>
<sequence>MPYPILKLPYGLQRRLRSLSTRKELYRLQIAIGLEKNYLRPLQMCNTYPKDHFYLQNNEGKLDLATHHQFFDLQEVVNWDNENLTLAQDPEFFLAFYCADPPEDAVQVIRQKLGIYFKEFTYETGHIDGVFVIKLGLEISDVTWMWFQVNPRTNRNNECNVYHLPI</sequence>
<keyword evidence="1" id="KW-1185">Reference proteome</keyword>
<reference evidence="2" key="2">
    <citation type="submission" date="2020-10" db="UniProtKB">
        <authorList>
            <consortium name="WormBaseParasite"/>
        </authorList>
    </citation>
    <scope>IDENTIFICATION</scope>
</reference>
<protein>
    <submittedName>
        <fullName evidence="2">FBA_2 domain-containing protein</fullName>
    </submittedName>
</protein>
<dbReference type="Proteomes" id="UP000492821">
    <property type="component" value="Unassembled WGS sequence"/>
</dbReference>
<accession>A0A7E4VGS9</accession>
<dbReference type="WBParaSite" id="Pan_g20757.t1">
    <property type="protein sequence ID" value="Pan_g20757.t1"/>
    <property type="gene ID" value="Pan_g20757"/>
</dbReference>
<reference evidence="1" key="1">
    <citation type="journal article" date="2013" name="Genetics">
        <title>The draft genome and transcriptome of Panagrellus redivivus are shaped by the harsh demands of a free-living lifestyle.</title>
        <authorList>
            <person name="Srinivasan J."/>
            <person name="Dillman A.R."/>
            <person name="Macchietto M.G."/>
            <person name="Heikkinen L."/>
            <person name="Lakso M."/>
            <person name="Fracchia K.M."/>
            <person name="Antoshechkin I."/>
            <person name="Mortazavi A."/>
            <person name="Wong G."/>
            <person name="Sternberg P.W."/>
        </authorList>
    </citation>
    <scope>NUCLEOTIDE SEQUENCE [LARGE SCALE GENOMIC DNA]</scope>
    <source>
        <strain evidence="1">MT8872</strain>
    </source>
</reference>
<proteinExistence type="predicted"/>
<dbReference type="AlphaFoldDB" id="A0A7E4VGS9"/>